<dbReference type="AlphaFoldDB" id="A0A934TIE2"/>
<accession>A0A934TIE2</accession>
<dbReference type="RefSeq" id="WP_201156503.1">
    <property type="nucleotide sequence ID" value="NZ_NHSD01000159.1"/>
</dbReference>
<reference evidence="1" key="2">
    <citation type="journal article" date="2020" name="Microorganisms">
        <title>Osmotic Adaptation and Compatible Solute Biosynthesis of Phototrophic Bacteria as Revealed from Genome Analyses.</title>
        <authorList>
            <person name="Imhoff J.F."/>
            <person name="Rahn T."/>
            <person name="Kunzel S."/>
            <person name="Keller A."/>
            <person name="Neulinger S.C."/>
        </authorList>
    </citation>
    <scope>NUCLEOTIDE SEQUENCE</scope>
    <source>
        <strain evidence="1">LMG 28126</strain>
    </source>
</reference>
<sequence length="99" mass="10364">MQLSDATHDYDCGACGTTGGVCMEGLWMARRLAASIADRAALLPADFELVSRTRFTGCGRACAVDMRVTPTMVQITAGSMGARVEAEVRIPPRAALASG</sequence>
<evidence type="ECO:0000313" key="1">
    <source>
        <dbReference type="EMBL" id="MBK5926734.1"/>
    </source>
</evidence>
<protein>
    <submittedName>
        <fullName evidence="1">Uncharacterized protein</fullName>
    </submittedName>
</protein>
<dbReference type="Proteomes" id="UP000706333">
    <property type="component" value="Unassembled WGS sequence"/>
</dbReference>
<reference evidence="1" key="1">
    <citation type="submission" date="2017-05" db="EMBL/GenBank/DDBJ databases">
        <authorList>
            <person name="Imhoff J.F."/>
            <person name="Rahn T."/>
            <person name="Kuenzel S."/>
            <person name="Neulinger S.C."/>
        </authorList>
    </citation>
    <scope>NUCLEOTIDE SEQUENCE</scope>
    <source>
        <strain evidence="1">LMG 28126</strain>
    </source>
</reference>
<gene>
    <name evidence="1" type="ORF">CCR87_05130</name>
</gene>
<name>A0A934TIE2_9RHOB</name>
<evidence type="ECO:0000313" key="2">
    <source>
        <dbReference type="Proteomes" id="UP000706333"/>
    </source>
</evidence>
<comment type="caution">
    <text evidence="1">The sequence shown here is derived from an EMBL/GenBank/DDBJ whole genome shotgun (WGS) entry which is preliminary data.</text>
</comment>
<dbReference type="EMBL" id="NHSD01000159">
    <property type="protein sequence ID" value="MBK5926734.1"/>
    <property type="molecule type" value="Genomic_DNA"/>
</dbReference>
<organism evidence="1 2">
    <name type="scientific">Rhodobaculum claviforme</name>
    <dbReference type="NCBI Taxonomy" id="1549854"/>
    <lineage>
        <taxon>Bacteria</taxon>
        <taxon>Pseudomonadati</taxon>
        <taxon>Pseudomonadota</taxon>
        <taxon>Alphaproteobacteria</taxon>
        <taxon>Rhodobacterales</taxon>
        <taxon>Paracoccaceae</taxon>
        <taxon>Rhodobaculum</taxon>
    </lineage>
</organism>
<proteinExistence type="predicted"/>
<keyword evidence="2" id="KW-1185">Reference proteome</keyword>